<gene>
    <name evidence="1" type="ORF">FDZ14_30800</name>
</gene>
<dbReference type="Proteomes" id="UP000501076">
    <property type="component" value="Plasmid pFDU301A"/>
</dbReference>
<accession>A0A6M6E0X7</accession>
<proteinExistence type="predicted"/>
<organism evidence="1 2">
    <name type="scientific">Priestia megaterium</name>
    <name type="common">Bacillus megaterium</name>
    <dbReference type="NCBI Taxonomy" id="1404"/>
    <lineage>
        <taxon>Bacteria</taxon>
        <taxon>Bacillati</taxon>
        <taxon>Bacillota</taxon>
        <taxon>Bacilli</taxon>
        <taxon>Bacillales</taxon>
        <taxon>Bacillaceae</taxon>
        <taxon>Priestia</taxon>
    </lineage>
</organism>
<keyword evidence="1" id="KW-0614">Plasmid</keyword>
<name>A0A6M6E0X7_PRIMG</name>
<evidence type="ECO:0000313" key="1">
    <source>
        <dbReference type="EMBL" id="QJX80480.1"/>
    </source>
</evidence>
<protein>
    <submittedName>
        <fullName evidence="1">Uncharacterized protein</fullName>
    </submittedName>
</protein>
<dbReference type="EMBL" id="CP045273">
    <property type="protein sequence ID" value="QJX80480.1"/>
    <property type="molecule type" value="Genomic_DNA"/>
</dbReference>
<reference evidence="1 2" key="1">
    <citation type="submission" date="2019-10" db="EMBL/GenBank/DDBJ databases">
        <title>Complete genome sequences for adaption low water activity.</title>
        <authorList>
            <person name="Zhao L."/>
            <person name="Zhong J."/>
        </authorList>
    </citation>
    <scope>NUCLEOTIDE SEQUENCE [LARGE SCALE GENOMIC DNA]</scope>
    <source>
        <strain evidence="1 2">FDU301</strain>
        <plasmid evidence="2">pfdu301a</plasmid>
    </source>
</reference>
<evidence type="ECO:0000313" key="2">
    <source>
        <dbReference type="Proteomes" id="UP000501076"/>
    </source>
</evidence>
<sequence length="149" mass="17495">MTQYIFIASPIKLPQGDFGSNPVSKEQPNVYNTELDFTHLYFENNYDSKLKKKFSFSNHLTYEFQVTAYANQVPLKGREIGSSYEKKCLDILYEYVEKALFKGGHIEMFTCWNGEENNRLSNYRKVHWKDIKGPYDLVLNDLEIVEITL</sequence>
<dbReference type="RefSeq" id="WP_171778471.1">
    <property type="nucleotide sequence ID" value="NZ_CP045273.1"/>
</dbReference>
<geneLocation type="plasmid" evidence="2">
    <name>pfdu301a</name>
</geneLocation>
<dbReference type="AlphaFoldDB" id="A0A6M6E0X7"/>